<sequence>MALRLRRGTNSERALITPADGELIYTTDTKILYIGDGTTVGGNPVDTAGTAFGANVDLNNFDLIGTGNINTTGNITITGNITADGNLTLGGNLEIGDATTDTVSFVAKVESHIIPDVDGARNIGASTNKFNQGWFNAVHVAQDVIAAEVNANIIADDSTVLLNKATGAMNTSGTFKGDVNADDSTSFYDATTKAVNAGAGTFTGEVQATTFTGTLVGDVKGSVFADDSTVLVDGINGALSNGTLTFSEGVLDINSIPVVGKRLTIGKNTDTETQGINFKAGSAAGKVIDVEGLTDGANSTGFDFTVSRGDLATKTAVQDGDDLVNIKISAHDGTNTDTVSSAILFGAEPGATIANGAVPGVISIVATPDNGSNWSGMSINSSGQLCVGGTLTPAAGVALDVTGNATVTGYTKFGNLTTVERDALTPTDGMIIYNTTDSKFQGRTGVAWVDLH</sequence>
<dbReference type="AlphaFoldDB" id="A0A381ZA58"/>
<reference evidence="2" key="1">
    <citation type="submission" date="2018-05" db="EMBL/GenBank/DDBJ databases">
        <authorList>
            <person name="Lanie J.A."/>
            <person name="Ng W.-L."/>
            <person name="Kazmierczak K.M."/>
            <person name="Andrzejewski T.M."/>
            <person name="Davidsen T.M."/>
            <person name="Wayne K.J."/>
            <person name="Tettelin H."/>
            <person name="Glass J.I."/>
            <person name="Rusch D."/>
            <person name="Podicherti R."/>
            <person name="Tsui H.-C.T."/>
            <person name="Winkler M.E."/>
        </authorList>
    </citation>
    <scope>NUCLEOTIDE SEQUENCE</scope>
</reference>
<dbReference type="Gene3D" id="2.10.10.30">
    <property type="match status" value="1"/>
</dbReference>
<organism evidence="2">
    <name type="scientific">marine metagenome</name>
    <dbReference type="NCBI Taxonomy" id="408172"/>
    <lineage>
        <taxon>unclassified sequences</taxon>
        <taxon>metagenomes</taxon>
        <taxon>ecological metagenomes</taxon>
    </lineage>
</organism>
<proteinExistence type="predicted"/>
<dbReference type="Pfam" id="PF18454">
    <property type="entry name" value="Mtd_N"/>
    <property type="match status" value="1"/>
</dbReference>
<evidence type="ECO:0000259" key="1">
    <source>
        <dbReference type="Pfam" id="PF18454"/>
    </source>
</evidence>
<name>A0A381ZA58_9ZZZZ</name>
<evidence type="ECO:0000313" key="2">
    <source>
        <dbReference type="EMBL" id="SVA86148.1"/>
    </source>
</evidence>
<dbReference type="EMBL" id="UINC01020538">
    <property type="protein sequence ID" value="SVA86148.1"/>
    <property type="molecule type" value="Genomic_DNA"/>
</dbReference>
<protein>
    <recommendedName>
        <fullName evidence="1">Major tropism determinant N-terminal domain-containing protein</fullName>
    </recommendedName>
</protein>
<dbReference type="InterPro" id="IPR041352">
    <property type="entry name" value="Mtd_N"/>
</dbReference>
<feature type="domain" description="Major tropism determinant N-terminal" evidence="1">
    <location>
        <begin position="4"/>
        <end position="39"/>
    </location>
</feature>
<accession>A0A381ZA58</accession>
<gene>
    <name evidence="2" type="ORF">METZ01_LOCUS139002</name>
</gene>